<evidence type="ECO:0000313" key="1">
    <source>
        <dbReference type="EMBL" id="VDD54217.1"/>
    </source>
</evidence>
<dbReference type="AlphaFoldDB" id="A0A3P6F909"/>
<reference evidence="1" key="1">
    <citation type="submission" date="2018-11" db="EMBL/GenBank/DDBJ databases">
        <authorList>
            <consortium name="Genoscope - CEA"/>
            <person name="William W."/>
        </authorList>
    </citation>
    <scope>NUCLEOTIDE SEQUENCE</scope>
</reference>
<dbReference type="EMBL" id="LR031879">
    <property type="protein sequence ID" value="VDD54217.1"/>
    <property type="molecule type" value="Genomic_DNA"/>
</dbReference>
<name>A0A3P6F909_BRAOL</name>
<gene>
    <name evidence="1" type="ORF">BOLC8T47446H</name>
</gene>
<sequence>MVVDPQAWPNFSTKLHYKKSSSKPTTFTDYYSPRSENMLPVFSQDIQKPDNQFAYRYGITKSSSEFYRGLDVSLQKRKGLDVEF</sequence>
<organism evidence="1">
    <name type="scientific">Brassica oleracea</name>
    <name type="common">Wild cabbage</name>
    <dbReference type="NCBI Taxonomy" id="3712"/>
    <lineage>
        <taxon>Eukaryota</taxon>
        <taxon>Viridiplantae</taxon>
        <taxon>Streptophyta</taxon>
        <taxon>Embryophyta</taxon>
        <taxon>Tracheophyta</taxon>
        <taxon>Spermatophyta</taxon>
        <taxon>Magnoliopsida</taxon>
        <taxon>eudicotyledons</taxon>
        <taxon>Gunneridae</taxon>
        <taxon>Pentapetalae</taxon>
        <taxon>rosids</taxon>
        <taxon>malvids</taxon>
        <taxon>Brassicales</taxon>
        <taxon>Brassicaceae</taxon>
        <taxon>Brassiceae</taxon>
        <taxon>Brassica</taxon>
    </lineage>
</organism>
<protein>
    <submittedName>
        <fullName evidence="1">Uncharacterized protein</fullName>
    </submittedName>
</protein>
<proteinExistence type="predicted"/>
<accession>A0A3P6F909</accession>